<accession>A0A6A4NIE7</accession>
<gene>
    <name evidence="4" type="ORF">Lalb_Chr20g0123521</name>
</gene>
<feature type="domain" description="Chaperone DnaJ C-terminal" evidence="3">
    <location>
        <begin position="125"/>
        <end position="283"/>
    </location>
</feature>
<dbReference type="PANTHER" id="PTHR24078:SF522">
    <property type="entry name" value="DNAJ CHAPERONE C-TERMINAL DOMAIN-CONTAINING PROTEIN"/>
    <property type="match status" value="1"/>
</dbReference>
<dbReference type="InterPro" id="IPR008971">
    <property type="entry name" value="HSP40/DnaJ_pept-bd"/>
</dbReference>
<sequence length="302" mass="33263">MSRQASRRCTTPTPLSIRTETSSRSSSSSSSSSSLKRILSIKGRSGSCSRRSMTTLEISSPELLPTPSASPPTKDHVHQIISKSLDQETGDKIHSVSLSSNLCRRATTPIIFSQTTARRKPPQVEKKLLCSLEDLCFGCTKKIKVTRDVIKHPGVILEEEEILKIEIKAGWRKGTKITFEGKGDEKPGFLPGDIVFIIDEKPHPLYTRNGNNLEIGVEISLVDALTGCCIPIPLLGGENMSLSLENVVIYHGHEKVIEGQGMPNPKNKGTRGDLVIKFLIHFPTELSDEQRQEAFCILQDCC</sequence>
<dbReference type="Proteomes" id="UP000447434">
    <property type="component" value="Chromosome 20"/>
</dbReference>
<dbReference type="GO" id="GO:0006457">
    <property type="term" value="P:protein folding"/>
    <property type="evidence" value="ECO:0007669"/>
    <property type="project" value="InterPro"/>
</dbReference>
<dbReference type="FunFam" id="2.60.260.20:FF:000002">
    <property type="entry name" value="Dnaj homolog subfamily b member"/>
    <property type="match status" value="1"/>
</dbReference>
<keyword evidence="1" id="KW-0143">Chaperone</keyword>
<dbReference type="GO" id="GO:0051087">
    <property type="term" value="F:protein-folding chaperone binding"/>
    <property type="evidence" value="ECO:0007669"/>
    <property type="project" value="TreeGrafter"/>
</dbReference>
<name>A0A6A4NIE7_LUPAL</name>
<dbReference type="FunFam" id="2.60.260.20:FF:000006">
    <property type="entry name" value="DnaJ subfamily B member 13"/>
    <property type="match status" value="1"/>
</dbReference>
<evidence type="ECO:0000313" key="5">
    <source>
        <dbReference type="Proteomes" id="UP000447434"/>
    </source>
</evidence>
<reference evidence="5" key="1">
    <citation type="journal article" date="2020" name="Nat. Commun.">
        <title>Genome sequence of the cluster root forming white lupin.</title>
        <authorList>
            <person name="Hufnagel B."/>
            <person name="Marques A."/>
            <person name="Soriano A."/>
            <person name="Marques L."/>
            <person name="Divol F."/>
            <person name="Doumas P."/>
            <person name="Sallet E."/>
            <person name="Mancinotti D."/>
            <person name="Carrere S."/>
            <person name="Marande W."/>
            <person name="Arribat S."/>
            <person name="Keller J."/>
            <person name="Huneau C."/>
            <person name="Blein T."/>
            <person name="Aime D."/>
            <person name="Laguerre M."/>
            <person name="Taylor J."/>
            <person name="Schubert V."/>
            <person name="Nelson M."/>
            <person name="Geu-Flores F."/>
            <person name="Crespi M."/>
            <person name="Gallardo-Guerrero K."/>
            <person name="Delaux P.-M."/>
            <person name="Salse J."/>
            <person name="Berges H."/>
            <person name="Guyot R."/>
            <person name="Gouzy J."/>
            <person name="Peret B."/>
        </authorList>
    </citation>
    <scope>NUCLEOTIDE SEQUENCE [LARGE SCALE GENOMIC DNA]</scope>
    <source>
        <strain evidence="5">cv. Amiga</strain>
    </source>
</reference>
<dbReference type="SUPFAM" id="SSF49493">
    <property type="entry name" value="HSP40/DnaJ peptide-binding domain"/>
    <property type="match status" value="2"/>
</dbReference>
<dbReference type="Gene3D" id="2.60.260.20">
    <property type="entry name" value="Urease metallochaperone UreE, N-terminal domain"/>
    <property type="match status" value="2"/>
</dbReference>
<dbReference type="InterPro" id="IPR051339">
    <property type="entry name" value="DnaJ_subfamily_B"/>
</dbReference>
<dbReference type="OrthoDB" id="550424at2759"/>
<evidence type="ECO:0000256" key="2">
    <source>
        <dbReference type="SAM" id="MobiDB-lite"/>
    </source>
</evidence>
<feature type="region of interest" description="Disordered" evidence="2">
    <location>
        <begin position="1"/>
        <end position="75"/>
    </location>
</feature>
<feature type="compositionally biased region" description="Polar residues" evidence="2">
    <location>
        <begin position="46"/>
        <end position="58"/>
    </location>
</feature>
<dbReference type="EMBL" id="WOCE01000020">
    <property type="protein sequence ID" value="KAE9591893.1"/>
    <property type="molecule type" value="Genomic_DNA"/>
</dbReference>
<feature type="compositionally biased region" description="Low complexity" evidence="2">
    <location>
        <begin position="22"/>
        <end position="42"/>
    </location>
</feature>
<proteinExistence type="predicted"/>
<organism evidence="4 5">
    <name type="scientific">Lupinus albus</name>
    <name type="common">White lupine</name>
    <name type="synonym">Lupinus termis</name>
    <dbReference type="NCBI Taxonomy" id="3870"/>
    <lineage>
        <taxon>Eukaryota</taxon>
        <taxon>Viridiplantae</taxon>
        <taxon>Streptophyta</taxon>
        <taxon>Embryophyta</taxon>
        <taxon>Tracheophyta</taxon>
        <taxon>Spermatophyta</taxon>
        <taxon>Magnoliopsida</taxon>
        <taxon>eudicotyledons</taxon>
        <taxon>Gunneridae</taxon>
        <taxon>Pentapetalae</taxon>
        <taxon>rosids</taxon>
        <taxon>fabids</taxon>
        <taxon>Fabales</taxon>
        <taxon>Fabaceae</taxon>
        <taxon>Papilionoideae</taxon>
        <taxon>50 kb inversion clade</taxon>
        <taxon>genistoids sensu lato</taxon>
        <taxon>core genistoids</taxon>
        <taxon>Genisteae</taxon>
        <taxon>Lupinus</taxon>
    </lineage>
</organism>
<keyword evidence="5" id="KW-1185">Reference proteome</keyword>
<protein>
    <submittedName>
        <fullName evidence="4">Putative chaperone DnaJ</fullName>
    </submittedName>
</protein>
<comment type="caution">
    <text evidence="4">The sequence shown here is derived from an EMBL/GenBank/DDBJ whole genome shotgun (WGS) entry which is preliminary data.</text>
</comment>
<feature type="compositionally biased region" description="Polar residues" evidence="2">
    <location>
        <begin position="1"/>
        <end position="20"/>
    </location>
</feature>
<dbReference type="GO" id="GO:0051082">
    <property type="term" value="F:unfolded protein binding"/>
    <property type="evidence" value="ECO:0007669"/>
    <property type="project" value="InterPro"/>
</dbReference>
<dbReference type="CDD" id="cd10747">
    <property type="entry name" value="DnaJ_C"/>
    <property type="match status" value="1"/>
</dbReference>
<dbReference type="PANTHER" id="PTHR24078">
    <property type="entry name" value="DNAJ HOMOLOG SUBFAMILY C MEMBER"/>
    <property type="match status" value="1"/>
</dbReference>
<dbReference type="InterPro" id="IPR002939">
    <property type="entry name" value="DnaJ_C"/>
</dbReference>
<evidence type="ECO:0000256" key="1">
    <source>
        <dbReference type="ARBA" id="ARBA00023186"/>
    </source>
</evidence>
<dbReference type="GO" id="GO:0005829">
    <property type="term" value="C:cytosol"/>
    <property type="evidence" value="ECO:0007669"/>
    <property type="project" value="TreeGrafter"/>
</dbReference>
<evidence type="ECO:0000313" key="4">
    <source>
        <dbReference type="EMBL" id="KAE9591893.1"/>
    </source>
</evidence>
<dbReference type="AlphaFoldDB" id="A0A6A4NIE7"/>
<evidence type="ECO:0000259" key="3">
    <source>
        <dbReference type="Pfam" id="PF01556"/>
    </source>
</evidence>
<dbReference type="Pfam" id="PF01556">
    <property type="entry name" value="DnaJ_C"/>
    <property type="match status" value="1"/>
</dbReference>